<name>A0A2S8SQG0_9BACT</name>
<dbReference type="Proteomes" id="UP000237684">
    <property type="component" value="Unassembled WGS sequence"/>
</dbReference>
<dbReference type="PANTHER" id="PTHR12110">
    <property type="entry name" value="HYDROXYPYRUVATE ISOMERASE"/>
    <property type="match status" value="1"/>
</dbReference>
<dbReference type="RefSeq" id="WP_106380770.1">
    <property type="nucleotide sequence ID" value="NZ_NIGF01000016.1"/>
</dbReference>
<gene>
    <name evidence="2" type="ORF">B1R32_1162</name>
</gene>
<sequence length="289" mass="30987">MIPTLNQVTAGGGLSLEEYVALAARHGFEAVDLSIDQAHQLGLENVAALLESHRIFPASFGLPVEWRKDEATFRAGLETLPELAKFAQDLDCVRCVTWVLPDGGAPRDQYAKTSTARFVEIGRILADNGVRLGLEFIGPHHFRARPENVWFTDIAGALDVADEVNSHLKSNIVGLLVDCYHWHTAQNSTMDLAAIPLEQIVHVHINDAPAGVAIPDLQDGVRELPGATGAIDITGFLSTLAALGYDGPVAVETFSEKLKKMTPDEAAAQAGAAVKSVFDAAGIKPLRLL</sequence>
<reference evidence="2 3" key="1">
    <citation type="journal article" date="2018" name="Syst. Appl. Microbiol.">
        <title>Abditibacterium utsteinense sp. nov., the first cultivated member of candidate phylum FBP, isolated from ice-free Antarctic soil samples.</title>
        <authorList>
            <person name="Tahon G."/>
            <person name="Tytgat B."/>
            <person name="Lebbe L."/>
            <person name="Carlier A."/>
            <person name="Willems A."/>
        </authorList>
    </citation>
    <scope>NUCLEOTIDE SEQUENCE [LARGE SCALE GENOMIC DNA]</scope>
    <source>
        <strain evidence="2 3">LMG 29911</strain>
    </source>
</reference>
<dbReference type="AlphaFoldDB" id="A0A2S8SQG0"/>
<accession>A0A2S8SQG0</accession>
<dbReference type="InterPro" id="IPR050312">
    <property type="entry name" value="IolE/XylAMocC-like"/>
</dbReference>
<keyword evidence="2" id="KW-0413">Isomerase</keyword>
<dbReference type="Pfam" id="PF01261">
    <property type="entry name" value="AP_endonuc_2"/>
    <property type="match status" value="1"/>
</dbReference>
<dbReference type="Gene3D" id="3.20.20.150">
    <property type="entry name" value="Divalent-metal-dependent TIM barrel enzymes"/>
    <property type="match status" value="1"/>
</dbReference>
<dbReference type="EMBL" id="NIGF01000016">
    <property type="protein sequence ID" value="PQV63026.1"/>
    <property type="molecule type" value="Genomic_DNA"/>
</dbReference>
<evidence type="ECO:0000313" key="3">
    <source>
        <dbReference type="Proteomes" id="UP000237684"/>
    </source>
</evidence>
<proteinExistence type="predicted"/>
<evidence type="ECO:0000259" key="1">
    <source>
        <dbReference type="Pfam" id="PF01261"/>
    </source>
</evidence>
<dbReference type="OrthoDB" id="9782626at2"/>
<dbReference type="InterPro" id="IPR013022">
    <property type="entry name" value="Xyl_isomerase-like_TIM-brl"/>
</dbReference>
<feature type="domain" description="Xylose isomerase-like TIM barrel" evidence="1">
    <location>
        <begin position="20"/>
        <end position="272"/>
    </location>
</feature>
<keyword evidence="3" id="KW-1185">Reference proteome</keyword>
<comment type="caution">
    <text evidence="2">The sequence shown here is derived from an EMBL/GenBank/DDBJ whole genome shotgun (WGS) entry which is preliminary data.</text>
</comment>
<protein>
    <submittedName>
        <fullName evidence="2">Sugar phosphate isomerase/epimerase</fullName>
    </submittedName>
</protein>
<dbReference type="PANTHER" id="PTHR12110:SF21">
    <property type="entry name" value="XYLOSE ISOMERASE-LIKE TIM BARREL DOMAIN-CONTAINING PROTEIN"/>
    <property type="match status" value="1"/>
</dbReference>
<organism evidence="2 3">
    <name type="scientific">Abditibacterium utsteinense</name>
    <dbReference type="NCBI Taxonomy" id="1960156"/>
    <lineage>
        <taxon>Bacteria</taxon>
        <taxon>Pseudomonadati</taxon>
        <taxon>Abditibacteriota</taxon>
        <taxon>Abditibacteriia</taxon>
        <taxon>Abditibacteriales</taxon>
        <taxon>Abditibacteriaceae</taxon>
        <taxon>Abditibacterium</taxon>
    </lineage>
</organism>
<dbReference type="SUPFAM" id="SSF51658">
    <property type="entry name" value="Xylose isomerase-like"/>
    <property type="match status" value="1"/>
</dbReference>
<dbReference type="InParanoid" id="A0A2S8SQG0"/>
<dbReference type="GO" id="GO:0016853">
    <property type="term" value="F:isomerase activity"/>
    <property type="evidence" value="ECO:0007669"/>
    <property type="project" value="UniProtKB-KW"/>
</dbReference>
<dbReference type="InterPro" id="IPR036237">
    <property type="entry name" value="Xyl_isomerase-like_sf"/>
</dbReference>
<evidence type="ECO:0000313" key="2">
    <source>
        <dbReference type="EMBL" id="PQV63026.1"/>
    </source>
</evidence>